<dbReference type="EMBL" id="JBJXBP010000001">
    <property type="protein sequence ID" value="KAL3849087.1"/>
    <property type="molecule type" value="Genomic_DNA"/>
</dbReference>
<evidence type="ECO:0000313" key="2">
    <source>
        <dbReference type="Proteomes" id="UP001634393"/>
    </source>
</evidence>
<dbReference type="AlphaFoldDB" id="A0ABD3UJ85"/>
<accession>A0ABD3UJ85</accession>
<dbReference type="Proteomes" id="UP001634393">
    <property type="component" value="Unassembled WGS sequence"/>
</dbReference>
<organism evidence="1 2">
    <name type="scientific">Penstemon smallii</name>
    <dbReference type="NCBI Taxonomy" id="265156"/>
    <lineage>
        <taxon>Eukaryota</taxon>
        <taxon>Viridiplantae</taxon>
        <taxon>Streptophyta</taxon>
        <taxon>Embryophyta</taxon>
        <taxon>Tracheophyta</taxon>
        <taxon>Spermatophyta</taxon>
        <taxon>Magnoliopsida</taxon>
        <taxon>eudicotyledons</taxon>
        <taxon>Gunneridae</taxon>
        <taxon>Pentapetalae</taxon>
        <taxon>asterids</taxon>
        <taxon>lamiids</taxon>
        <taxon>Lamiales</taxon>
        <taxon>Plantaginaceae</taxon>
        <taxon>Cheloneae</taxon>
        <taxon>Penstemon</taxon>
    </lineage>
</organism>
<reference evidence="1 2" key="1">
    <citation type="submission" date="2024-12" db="EMBL/GenBank/DDBJ databases">
        <title>The unique morphological basis and parallel evolutionary history of personate flowers in Penstemon.</title>
        <authorList>
            <person name="Depatie T.H."/>
            <person name="Wessinger C.A."/>
        </authorList>
    </citation>
    <scope>NUCLEOTIDE SEQUENCE [LARGE SCALE GENOMIC DNA]</scope>
    <source>
        <strain evidence="1">WTNN_2</strain>
        <tissue evidence="1">Leaf</tissue>
    </source>
</reference>
<comment type="caution">
    <text evidence="1">The sequence shown here is derived from an EMBL/GenBank/DDBJ whole genome shotgun (WGS) entry which is preliminary data.</text>
</comment>
<keyword evidence="2" id="KW-1185">Reference proteome</keyword>
<sequence length="147" mass="16310">MKPDGTFLPQSFRSRLSESGTLRLRPNRLALIAVHRHTAASRSAKFPISEQHGAFGGVTTTRPNKPFNKLAHTPNFKVSIGHVAGGGGKKKWFYPTLKLEGKILRFSLIHSLSSIDNNDEHMLNRAVDRGLGLLMGRILIRIHPNLV</sequence>
<name>A0ABD3UJ85_9LAMI</name>
<evidence type="ECO:0000313" key="1">
    <source>
        <dbReference type="EMBL" id="KAL3849087.1"/>
    </source>
</evidence>
<gene>
    <name evidence="1" type="ORF">ACJIZ3_010969</name>
</gene>
<protein>
    <submittedName>
        <fullName evidence="1">Uncharacterized protein</fullName>
    </submittedName>
</protein>
<proteinExistence type="predicted"/>